<dbReference type="GeneID" id="69968942"/>
<dbReference type="EMBL" id="CP012746">
    <property type="protein sequence ID" value="ALL64812.1"/>
    <property type="molecule type" value="Genomic_DNA"/>
</dbReference>
<organism evidence="1 2">
    <name type="scientific">Paraburkholderia caribensis MBA4</name>
    <dbReference type="NCBI Taxonomy" id="1323664"/>
    <lineage>
        <taxon>Bacteria</taxon>
        <taxon>Pseudomonadati</taxon>
        <taxon>Pseudomonadota</taxon>
        <taxon>Betaproteobacteria</taxon>
        <taxon>Burkholderiales</taxon>
        <taxon>Burkholderiaceae</taxon>
        <taxon>Paraburkholderia</taxon>
    </lineage>
</organism>
<name>A0A0P0R9I9_9BURK</name>
<dbReference type="KEGG" id="bcai:K788_0002319"/>
<dbReference type="AlphaFoldDB" id="A0A0P0R9I9"/>
<proteinExistence type="predicted"/>
<sequence>MDGTIRSEREEQFEELCISVDADETHEQEAIEFFEAQFGEADFDAAQWLDIALYYSPAVARGVVDMVTPDDKARSNIAQVIADNLDISYGEDECQQFAETIQFALANGVPVDLDVVLDGCHRAIDDLDTWAEDDVKEPLLRLREELLRMQGEQ</sequence>
<evidence type="ECO:0000313" key="2">
    <source>
        <dbReference type="Proteomes" id="UP000019146"/>
    </source>
</evidence>
<protein>
    <submittedName>
        <fullName evidence="1">Uncharacterized protein</fullName>
    </submittedName>
</protein>
<gene>
    <name evidence="1" type="ORF">K788_0002319</name>
</gene>
<dbReference type="Proteomes" id="UP000019146">
    <property type="component" value="Chromosome 1"/>
</dbReference>
<accession>A0A0P0R9I9</accession>
<reference evidence="1 2" key="1">
    <citation type="journal article" date="2014" name="Genome Announc.">
        <title>Draft Genome Sequence of the Haloacid-Degrading Burkholderia caribensis Strain MBA4.</title>
        <authorList>
            <person name="Pan Y."/>
            <person name="Kong K.F."/>
            <person name="Tsang J.S."/>
        </authorList>
    </citation>
    <scope>NUCLEOTIDE SEQUENCE [LARGE SCALE GENOMIC DNA]</scope>
    <source>
        <strain evidence="1 2">MBA4</strain>
    </source>
</reference>
<evidence type="ECO:0000313" key="1">
    <source>
        <dbReference type="EMBL" id="ALL64812.1"/>
    </source>
</evidence>
<dbReference type="RefSeq" id="WP_036004464.1">
    <property type="nucleotide sequence ID" value="NZ_CP012746.1"/>
</dbReference>